<evidence type="ECO:0000259" key="4">
    <source>
        <dbReference type="Pfam" id="PF07660"/>
    </source>
</evidence>
<dbReference type="GO" id="GO:0019867">
    <property type="term" value="C:outer membrane"/>
    <property type="evidence" value="ECO:0007669"/>
    <property type="project" value="InterPro"/>
</dbReference>
<gene>
    <name evidence="5" type="ORF">FMM05_07125</name>
</gene>
<accession>A0A552V6A6</accession>
<keyword evidence="3" id="KW-0998">Cell outer membrane</keyword>
<comment type="caution">
    <text evidence="5">The sequence shown here is derived from an EMBL/GenBank/DDBJ whole genome shotgun (WGS) entry which is preliminary data.</text>
</comment>
<evidence type="ECO:0000313" key="5">
    <source>
        <dbReference type="EMBL" id="TRW25987.1"/>
    </source>
</evidence>
<dbReference type="Gene3D" id="2.60.40.1120">
    <property type="entry name" value="Carboxypeptidase-like, regulatory domain"/>
    <property type="match status" value="1"/>
</dbReference>
<name>A0A552V6A6_9FLAO</name>
<dbReference type="Pfam" id="PF13715">
    <property type="entry name" value="CarbopepD_reg_2"/>
    <property type="match status" value="1"/>
</dbReference>
<keyword evidence="6" id="KW-1185">Reference proteome</keyword>
<evidence type="ECO:0000256" key="2">
    <source>
        <dbReference type="ARBA" id="ARBA00023136"/>
    </source>
</evidence>
<proteinExistence type="predicted"/>
<evidence type="ECO:0000256" key="1">
    <source>
        <dbReference type="ARBA" id="ARBA00022448"/>
    </source>
</evidence>
<organism evidence="5 6">
    <name type="scientific">Flavobacterium zepuense</name>
    <dbReference type="NCBI Taxonomy" id="2593302"/>
    <lineage>
        <taxon>Bacteria</taxon>
        <taxon>Pseudomonadati</taxon>
        <taxon>Bacteroidota</taxon>
        <taxon>Flavobacteriia</taxon>
        <taxon>Flavobacteriales</taxon>
        <taxon>Flavobacteriaceae</taxon>
        <taxon>Flavobacterium</taxon>
    </lineage>
</organism>
<dbReference type="InterPro" id="IPR008969">
    <property type="entry name" value="CarboxyPept-like_regulatory"/>
</dbReference>
<evidence type="ECO:0000256" key="3">
    <source>
        <dbReference type="ARBA" id="ARBA00023237"/>
    </source>
</evidence>
<keyword evidence="2" id="KW-0472">Membrane</keyword>
<dbReference type="Pfam" id="PF07660">
    <property type="entry name" value="STN"/>
    <property type="match status" value="1"/>
</dbReference>
<keyword evidence="1" id="KW-0813">Transport</keyword>
<dbReference type="AlphaFoldDB" id="A0A552V6A6"/>
<reference evidence="5 6" key="1">
    <citation type="submission" date="2019-07" db="EMBL/GenBank/DDBJ databases">
        <title>Flavobacterium sp. nov., isolated from glacier ice.</title>
        <authorList>
            <person name="Liu Q."/>
            <person name="Xin Y.-H."/>
        </authorList>
    </citation>
    <scope>NUCLEOTIDE SEQUENCE [LARGE SCALE GENOMIC DNA]</scope>
    <source>
        <strain evidence="5 6">ZT4R6</strain>
    </source>
</reference>
<dbReference type="Proteomes" id="UP000320643">
    <property type="component" value="Unassembled WGS sequence"/>
</dbReference>
<sequence>MQIFTLSYQRRLIKTLVLMKLIVIFILLACFNVSASVYAQKITLQEKNAPLSRIFKKIEQQSGYSIFYENDLLKNTKEVSIHVINASLTDVLDSCFTGQPLTYTIVNHAVVVKAKEKTFIEKVKDYLKQPINIKGKIVDSLGNGLPGAIIKVKGSARATVTDNDGEFEMNFIDDNAILVITYVGYSTIEIPVKALNPSMALITMKRATSQLEAVNVVSTGYQTIPKERATGAFTQIDTKTINRNVGINILDRLEGVTSGLILNRGLPTTVGANNPKLTIRG</sequence>
<dbReference type="Gene3D" id="3.55.50.30">
    <property type="match status" value="1"/>
</dbReference>
<feature type="non-terminal residue" evidence="5">
    <location>
        <position position="281"/>
    </location>
</feature>
<evidence type="ECO:0000313" key="6">
    <source>
        <dbReference type="Proteomes" id="UP000320643"/>
    </source>
</evidence>
<dbReference type="InterPro" id="IPR011662">
    <property type="entry name" value="Secretin/TonB_short_N"/>
</dbReference>
<dbReference type="EMBL" id="VJVZ01000003">
    <property type="protein sequence ID" value="TRW25987.1"/>
    <property type="molecule type" value="Genomic_DNA"/>
</dbReference>
<dbReference type="SUPFAM" id="SSF49464">
    <property type="entry name" value="Carboxypeptidase regulatory domain-like"/>
    <property type="match status" value="1"/>
</dbReference>
<feature type="domain" description="Secretin/TonB short N-terminal" evidence="4">
    <location>
        <begin position="64"/>
        <end position="115"/>
    </location>
</feature>
<protein>
    <submittedName>
        <fullName evidence="5">SusC/RagA family TonB-linked outer membrane protein</fullName>
    </submittedName>
</protein>